<dbReference type="EMBL" id="JAIFRP010004466">
    <property type="protein sequence ID" value="KAK2575263.1"/>
    <property type="molecule type" value="Genomic_DNA"/>
</dbReference>
<protein>
    <recommendedName>
        <fullName evidence="3">Peptidase aspartic putative domain-containing protein</fullName>
    </recommendedName>
</protein>
<dbReference type="PANTHER" id="PTHR47331">
    <property type="entry name" value="PHD-TYPE DOMAIN-CONTAINING PROTEIN"/>
    <property type="match status" value="1"/>
</dbReference>
<reference evidence="1" key="1">
    <citation type="submission" date="2021-08" db="EMBL/GenBank/DDBJ databases">
        <authorList>
            <person name="Misof B."/>
            <person name="Oliver O."/>
            <person name="Podsiadlowski L."/>
            <person name="Donath A."/>
            <person name="Peters R."/>
            <person name="Mayer C."/>
            <person name="Rust J."/>
            <person name="Gunkel S."/>
            <person name="Lesny P."/>
            <person name="Martin S."/>
            <person name="Oeyen J.P."/>
            <person name="Petersen M."/>
            <person name="Panagiotis P."/>
            <person name="Wilbrandt J."/>
            <person name="Tanja T."/>
        </authorList>
    </citation>
    <scope>NUCLEOTIDE SEQUENCE</scope>
    <source>
        <strain evidence="1">GBR_01_08_01A</strain>
        <tissue evidence="1">Thorax + abdomen</tissue>
    </source>
</reference>
<dbReference type="InterPro" id="IPR005312">
    <property type="entry name" value="DUF1759"/>
</dbReference>
<name>A0AAD9R8R3_9HYME</name>
<reference evidence="1" key="2">
    <citation type="journal article" date="2023" name="Commun. Biol.">
        <title>Intrasexual cuticular hydrocarbon dimorphism in a wasp sheds light on hydrocarbon biosynthesis genes in Hymenoptera.</title>
        <authorList>
            <person name="Moris V.C."/>
            <person name="Podsiadlowski L."/>
            <person name="Martin S."/>
            <person name="Oeyen J.P."/>
            <person name="Donath A."/>
            <person name="Petersen M."/>
            <person name="Wilbrandt J."/>
            <person name="Misof B."/>
            <person name="Liedtke D."/>
            <person name="Thamm M."/>
            <person name="Scheiner R."/>
            <person name="Schmitt T."/>
            <person name="Niehuis O."/>
        </authorList>
    </citation>
    <scope>NUCLEOTIDE SEQUENCE</scope>
    <source>
        <strain evidence="1">GBR_01_08_01A</strain>
    </source>
</reference>
<organism evidence="1 2">
    <name type="scientific">Odynerus spinipes</name>
    <dbReference type="NCBI Taxonomy" id="1348599"/>
    <lineage>
        <taxon>Eukaryota</taxon>
        <taxon>Metazoa</taxon>
        <taxon>Ecdysozoa</taxon>
        <taxon>Arthropoda</taxon>
        <taxon>Hexapoda</taxon>
        <taxon>Insecta</taxon>
        <taxon>Pterygota</taxon>
        <taxon>Neoptera</taxon>
        <taxon>Endopterygota</taxon>
        <taxon>Hymenoptera</taxon>
        <taxon>Apocrita</taxon>
        <taxon>Aculeata</taxon>
        <taxon>Vespoidea</taxon>
        <taxon>Vespidae</taxon>
        <taxon>Eumeninae</taxon>
        <taxon>Odynerus</taxon>
    </lineage>
</organism>
<dbReference type="PANTHER" id="PTHR47331:SF5">
    <property type="entry name" value="RIBONUCLEASE H"/>
    <property type="match status" value="1"/>
</dbReference>
<comment type="caution">
    <text evidence="1">The sequence shown here is derived from an EMBL/GenBank/DDBJ whole genome shotgun (WGS) entry which is preliminary data.</text>
</comment>
<evidence type="ECO:0000313" key="2">
    <source>
        <dbReference type="Proteomes" id="UP001258017"/>
    </source>
</evidence>
<dbReference type="Pfam" id="PF03564">
    <property type="entry name" value="DUF1759"/>
    <property type="match status" value="1"/>
</dbReference>
<evidence type="ECO:0008006" key="3">
    <source>
        <dbReference type="Google" id="ProtNLM"/>
    </source>
</evidence>
<evidence type="ECO:0000313" key="1">
    <source>
        <dbReference type="EMBL" id="KAK2575263.1"/>
    </source>
</evidence>
<keyword evidence="2" id="KW-1185">Reference proteome</keyword>
<gene>
    <name evidence="1" type="ORF">KPH14_000959</name>
</gene>
<accession>A0AAD9R8R3</accession>
<dbReference type="Proteomes" id="UP001258017">
    <property type="component" value="Unassembled WGS sequence"/>
</dbReference>
<proteinExistence type="predicted"/>
<dbReference type="AlphaFoldDB" id="A0AAD9R8R3"/>
<sequence>MGDCETSQQQRTRLPELTVSKFGGEFLKWPEFKSMFQTVISDRSGLSNLEKFQYLKGALTGPAAQLIANIPPAGESLPVAWQLLTTRFENHRLTVKSHLDRVFSLQPVKGRNVKALQRVLNTVNETIQTLKALKIAPTSDCVLVHLVTSLLDQDTRSHHNSKASQPMLQLFGETQCSQVPVHQTLQDMWPEASHHATWGRPLTIVLLTKRIFSGTVSLVINFAHLLNKVASNSKHSMNDWCSRRQAFSRTQPVVSSDISSPTSTLLATAVASIRLAVTSHEVRLLIDQGSELSFVAEHLVRLLNLSRRSSSIEIVGIDGQRVTHTRGLATLSLHSNTRELTLNIDAHILTTLSTVLPSFVAIHQNWPHLKNLKLADPDFLTPRSIDIIVRANYYGQVIKPNIIKLSQDAPIAQLSIFGWLVLGPVRAHLALRKTSHHATIKPSTQHLEDLLIKFWQMEEPPSIKTYQLSPEEAECEQHFISTHSRDSSGRYIVRIPFKSSPARLGNPFFYTWGKPSKGLLGLPS</sequence>